<name>A0A8T2R0Y4_CERRI</name>
<feature type="compositionally biased region" description="Polar residues" evidence="1">
    <location>
        <begin position="76"/>
        <end position="86"/>
    </location>
</feature>
<feature type="compositionally biased region" description="Basic and acidic residues" evidence="1">
    <location>
        <begin position="274"/>
        <end position="285"/>
    </location>
</feature>
<dbReference type="Proteomes" id="UP000825935">
    <property type="component" value="Chromosome 31"/>
</dbReference>
<evidence type="ECO:0000313" key="3">
    <source>
        <dbReference type="Proteomes" id="UP000825935"/>
    </source>
</evidence>
<feature type="region of interest" description="Disordered" evidence="1">
    <location>
        <begin position="498"/>
        <end position="626"/>
    </location>
</feature>
<dbReference type="InterPro" id="IPR010433">
    <property type="entry name" value="EIF-4B_pln"/>
</dbReference>
<gene>
    <name evidence="2" type="ORF">KP509_31G064300</name>
</gene>
<dbReference type="EMBL" id="CM035436">
    <property type="protein sequence ID" value="KAH7289223.1"/>
    <property type="molecule type" value="Genomic_DNA"/>
</dbReference>
<dbReference type="AlphaFoldDB" id="A0A8T2R0Y4"/>
<dbReference type="GO" id="GO:0003743">
    <property type="term" value="F:translation initiation factor activity"/>
    <property type="evidence" value="ECO:0007669"/>
    <property type="project" value="InterPro"/>
</dbReference>
<feature type="compositionally biased region" description="Basic and acidic residues" evidence="1">
    <location>
        <begin position="116"/>
        <end position="157"/>
    </location>
</feature>
<proteinExistence type="predicted"/>
<feature type="compositionally biased region" description="Basic and acidic residues" evidence="1">
    <location>
        <begin position="253"/>
        <end position="262"/>
    </location>
</feature>
<feature type="compositionally biased region" description="Basic and acidic residues" evidence="1">
    <location>
        <begin position="498"/>
        <end position="518"/>
    </location>
</feature>
<dbReference type="OMA" id="YGAQGQR"/>
<feature type="compositionally biased region" description="Basic and acidic residues" evidence="1">
    <location>
        <begin position="337"/>
        <end position="364"/>
    </location>
</feature>
<feature type="region of interest" description="Disordered" evidence="1">
    <location>
        <begin position="68"/>
        <end position="399"/>
    </location>
</feature>
<feature type="compositionally biased region" description="Low complexity" evidence="1">
    <location>
        <begin position="321"/>
        <end position="332"/>
    </location>
</feature>
<dbReference type="Pfam" id="PF06273">
    <property type="entry name" value="eIF-4B"/>
    <property type="match status" value="1"/>
</dbReference>
<protein>
    <submittedName>
        <fullName evidence="2">Uncharacterized protein</fullName>
    </submittedName>
</protein>
<reference evidence="2" key="1">
    <citation type="submission" date="2021-08" db="EMBL/GenBank/DDBJ databases">
        <title>WGS assembly of Ceratopteris richardii.</title>
        <authorList>
            <person name="Marchant D.B."/>
            <person name="Chen G."/>
            <person name="Jenkins J."/>
            <person name="Shu S."/>
            <person name="Leebens-Mack J."/>
            <person name="Grimwood J."/>
            <person name="Schmutz J."/>
            <person name="Soltis P."/>
            <person name="Soltis D."/>
            <person name="Chen Z.-H."/>
        </authorList>
    </citation>
    <scope>NUCLEOTIDE SEQUENCE</scope>
    <source>
        <strain evidence="2">Whitten #5841</strain>
        <tissue evidence="2">Leaf</tissue>
    </source>
</reference>
<organism evidence="2 3">
    <name type="scientific">Ceratopteris richardii</name>
    <name type="common">Triangle waterfern</name>
    <dbReference type="NCBI Taxonomy" id="49495"/>
    <lineage>
        <taxon>Eukaryota</taxon>
        <taxon>Viridiplantae</taxon>
        <taxon>Streptophyta</taxon>
        <taxon>Embryophyta</taxon>
        <taxon>Tracheophyta</taxon>
        <taxon>Polypodiopsida</taxon>
        <taxon>Polypodiidae</taxon>
        <taxon>Polypodiales</taxon>
        <taxon>Pteridineae</taxon>
        <taxon>Pteridaceae</taxon>
        <taxon>Parkerioideae</taxon>
        <taxon>Ceratopteris</taxon>
    </lineage>
</organism>
<dbReference type="GO" id="GO:0003729">
    <property type="term" value="F:mRNA binding"/>
    <property type="evidence" value="ECO:0007669"/>
    <property type="project" value="TreeGrafter"/>
</dbReference>
<dbReference type="PANTHER" id="PTHR32091">
    <property type="entry name" value="EUKARYOTIC TRANSLATION INITIATION FACTOR 4B"/>
    <property type="match status" value="1"/>
</dbReference>
<dbReference type="OrthoDB" id="2021148at2759"/>
<evidence type="ECO:0000313" key="2">
    <source>
        <dbReference type="EMBL" id="KAH7289223.1"/>
    </source>
</evidence>
<accession>A0A8T2R0Y4</accession>
<evidence type="ECO:0000256" key="1">
    <source>
        <dbReference type="SAM" id="MobiDB-lite"/>
    </source>
</evidence>
<dbReference type="PANTHER" id="PTHR32091:SF20">
    <property type="entry name" value="EUKARYOTIC TRANSLATION INITIATION FACTOR 4B1"/>
    <property type="match status" value="1"/>
</dbReference>
<comment type="caution">
    <text evidence="2">The sequence shown here is derived from an EMBL/GenBank/DDBJ whole genome shotgun (WGS) entry which is preliminary data.</text>
</comment>
<feature type="compositionally biased region" description="Basic and acidic residues" evidence="1">
    <location>
        <begin position="98"/>
        <end position="109"/>
    </location>
</feature>
<feature type="compositionally biased region" description="Low complexity" evidence="1">
    <location>
        <begin position="519"/>
        <end position="536"/>
    </location>
</feature>
<feature type="compositionally biased region" description="Polar residues" evidence="1">
    <location>
        <begin position="263"/>
        <end position="273"/>
    </location>
</feature>
<feature type="compositionally biased region" description="Basic and acidic residues" evidence="1">
    <location>
        <begin position="167"/>
        <end position="190"/>
    </location>
</feature>
<feature type="compositionally biased region" description="Basic and acidic residues" evidence="1">
    <location>
        <begin position="210"/>
        <end position="225"/>
    </location>
</feature>
<sequence length="655" mass="74103">MNKPWGIGEWAAEAEREEEEERARVAAAAAAAAAGPPMEAFPTLGEANAVKPKKKKQQTYTLAELTIGKPVAPGSRSRTMSDSRGLTSEEMLMLPTGPRDRSGEEDRRGGLGGAFKDFRDFNRPDREQGRGLGYEREREGPGFLRDRERDEPSRADDSSDWSSTKRHGYDGERRSRAGDREPLPPSRADEVDNWGLVKKSLPLAMPDARSGGRRESIESLSRADDTDNWISAKKPLPPPFPRSGPQDVANLHSRADEADRWASSKSRQASRVQDTVDDRWTRRSDSQVYGELQRKPLVLAPRSTHLDPSELGPSADVTVISSLSTSKSKPSPFGSARPREEVLAERTPDLPRSQDEYGFREQDSRPSSSHSSRHEISERTQGSFVQARPKPNLFGNLKPREVLLQERGKDWRKMDFEYEHRGVQRPDTEEEAMLKEEIKKLMELCKEKEAGDEKVNGLLPDQDVERQNVQEELHVKEKELECLTRDLDDKVRFSQKIIDRPWSRSGRSDSGRVYDFTDRPGSWSGSRPGSRPGSRSGRSDISRTYEPSENPRPPSGHGGRNMELGDRWSRSSQFDRQQESLERVSSWAASSEIGRSFDSLQRPRRRPGPIPTEVGGAPEYVQEDTRADIWTRTNSSQLNWREQERFGNRAGMRKF</sequence>
<keyword evidence="3" id="KW-1185">Reference proteome</keyword>